<reference evidence="7" key="2">
    <citation type="submission" date="2020-09" db="EMBL/GenBank/DDBJ databases">
        <authorList>
            <person name="Sun Q."/>
            <person name="Zhou Y."/>
        </authorList>
    </citation>
    <scope>NUCLEOTIDE SEQUENCE</scope>
    <source>
        <strain evidence="7">CGMCC 1.15360</strain>
    </source>
</reference>
<keyword evidence="8" id="KW-1185">Reference proteome</keyword>
<sequence>MTASELLITGFEPFPGVPDNPTMRLVHSLAEAGDATLRGARTLVLPTRYGHAPARLAQALEPAPRVLIMTGYSRQATGPVIETRASNRCAALVDAAGDLPTSPDDALHHRPAPCDAQALEKRLMRAGLRAELSDDAGAYVCNHLYYNALEMVETRSLPTRALFLHLPALVGTPLAKHSAGEMALHEMQQALGIIADELLR</sequence>
<dbReference type="RefSeq" id="WP_066771289.1">
    <property type="nucleotide sequence ID" value="NZ_BMIP01000003.1"/>
</dbReference>
<dbReference type="Pfam" id="PF01470">
    <property type="entry name" value="Peptidase_C15"/>
    <property type="match status" value="1"/>
</dbReference>
<dbReference type="InterPro" id="IPR000816">
    <property type="entry name" value="Peptidase_C15"/>
</dbReference>
<dbReference type="InterPro" id="IPR016125">
    <property type="entry name" value="Peptidase_C15-like"/>
</dbReference>
<evidence type="ECO:0000256" key="1">
    <source>
        <dbReference type="ARBA" id="ARBA00006641"/>
    </source>
</evidence>
<keyword evidence="3" id="KW-0645">Protease</keyword>
<dbReference type="EC" id="3.4.19.3" evidence="6"/>
<dbReference type="InterPro" id="IPR033694">
    <property type="entry name" value="PGPEP1_Cys_AS"/>
</dbReference>
<gene>
    <name evidence="7" type="primary">pcp</name>
    <name evidence="7" type="ORF">GCM10010990_17000</name>
</gene>
<evidence type="ECO:0000256" key="5">
    <source>
        <dbReference type="ARBA" id="ARBA00022807"/>
    </source>
</evidence>
<keyword evidence="2" id="KW-0963">Cytoplasm</keyword>
<dbReference type="GO" id="GO:0006508">
    <property type="term" value="P:proteolysis"/>
    <property type="evidence" value="ECO:0007669"/>
    <property type="project" value="UniProtKB-KW"/>
</dbReference>
<reference evidence="7" key="1">
    <citation type="journal article" date="2014" name="Int. J. Syst. Evol. Microbiol.">
        <title>Complete genome sequence of Corynebacterium casei LMG S-19264T (=DSM 44701T), isolated from a smear-ripened cheese.</title>
        <authorList>
            <consortium name="US DOE Joint Genome Institute (JGI-PGF)"/>
            <person name="Walter F."/>
            <person name="Albersmeier A."/>
            <person name="Kalinowski J."/>
            <person name="Ruckert C."/>
        </authorList>
    </citation>
    <scope>NUCLEOTIDE SEQUENCE</scope>
    <source>
        <strain evidence="7">CGMCC 1.15360</strain>
    </source>
</reference>
<organism evidence="7 8">
    <name type="scientific">Croceicoccus mobilis</name>
    <dbReference type="NCBI Taxonomy" id="1703339"/>
    <lineage>
        <taxon>Bacteria</taxon>
        <taxon>Pseudomonadati</taxon>
        <taxon>Pseudomonadota</taxon>
        <taxon>Alphaproteobacteria</taxon>
        <taxon>Sphingomonadales</taxon>
        <taxon>Erythrobacteraceae</taxon>
        <taxon>Croceicoccus</taxon>
    </lineage>
</organism>
<comment type="similarity">
    <text evidence="1">Belongs to the peptidase C15 family.</text>
</comment>
<dbReference type="GO" id="GO:0016920">
    <property type="term" value="F:pyroglutamyl-peptidase activity"/>
    <property type="evidence" value="ECO:0007669"/>
    <property type="project" value="UniProtKB-EC"/>
</dbReference>
<dbReference type="AlphaFoldDB" id="A0A916YZJ1"/>
<keyword evidence="4" id="KW-0378">Hydrolase</keyword>
<proteinExistence type="inferred from homology"/>
<evidence type="ECO:0000256" key="6">
    <source>
        <dbReference type="PROSITE-ProRule" id="PRU10077"/>
    </source>
</evidence>
<dbReference type="InterPro" id="IPR036440">
    <property type="entry name" value="Peptidase_C15-like_sf"/>
</dbReference>
<dbReference type="PRINTS" id="PR00706">
    <property type="entry name" value="PYROGLUPTASE"/>
</dbReference>
<name>A0A916YZJ1_9SPHN</name>
<accession>A0A916YZJ1</accession>
<evidence type="ECO:0000256" key="3">
    <source>
        <dbReference type="ARBA" id="ARBA00022670"/>
    </source>
</evidence>
<protein>
    <recommendedName>
        <fullName evidence="6">Pyroglutamyl-peptidase I</fullName>
        <ecNumber evidence="6">3.4.19.3</ecNumber>
    </recommendedName>
</protein>
<dbReference type="Gene3D" id="3.40.630.20">
    <property type="entry name" value="Peptidase C15, pyroglutamyl peptidase I-like"/>
    <property type="match status" value="1"/>
</dbReference>
<comment type="caution">
    <text evidence="7">The sequence shown here is derived from an EMBL/GenBank/DDBJ whole genome shotgun (WGS) entry which is preliminary data.</text>
</comment>
<dbReference type="PANTHER" id="PTHR23402">
    <property type="entry name" value="PROTEASE FAMILY C15 PYROGLUTAMYL-PEPTIDASE I-RELATED"/>
    <property type="match status" value="1"/>
</dbReference>
<evidence type="ECO:0000313" key="8">
    <source>
        <dbReference type="Proteomes" id="UP000612349"/>
    </source>
</evidence>
<dbReference type="SUPFAM" id="SSF53182">
    <property type="entry name" value="Pyrrolidone carboxyl peptidase (pyroglutamate aminopeptidase)"/>
    <property type="match status" value="1"/>
</dbReference>
<dbReference type="PROSITE" id="PS01334">
    <property type="entry name" value="PYRASE_CYS"/>
    <property type="match status" value="1"/>
</dbReference>
<comment type="catalytic activity">
    <reaction evidence="6">
        <text>Release of an N-terminal pyroglutamyl group from a polypeptide, the second amino acid generally not being Pro.</text>
        <dbReference type="EC" id="3.4.19.3"/>
    </reaction>
</comment>
<feature type="active site" evidence="6">
    <location>
        <position position="141"/>
    </location>
</feature>
<dbReference type="GO" id="GO:0005829">
    <property type="term" value="C:cytosol"/>
    <property type="evidence" value="ECO:0007669"/>
    <property type="project" value="InterPro"/>
</dbReference>
<dbReference type="OrthoDB" id="9779738at2"/>
<keyword evidence="5" id="KW-0788">Thiol protease</keyword>
<evidence type="ECO:0000256" key="2">
    <source>
        <dbReference type="ARBA" id="ARBA00022490"/>
    </source>
</evidence>
<evidence type="ECO:0000256" key="4">
    <source>
        <dbReference type="ARBA" id="ARBA00022801"/>
    </source>
</evidence>
<dbReference type="EMBL" id="BMIP01000003">
    <property type="protein sequence ID" value="GGD68083.1"/>
    <property type="molecule type" value="Genomic_DNA"/>
</dbReference>
<dbReference type="Proteomes" id="UP000612349">
    <property type="component" value="Unassembled WGS sequence"/>
</dbReference>
<dbReference type="PANTHER" id="PTHR23402:SF1">
    <property type="entry name" value="PYROGLUTAMYL-PEPTIDASE I"/>
    <property type="match status" value="1"/>
</dbReference>
<evidence type="ECO:0000313" key="7">
    <source>
        <dbReference type="EMBL" id="GGD68083.1"/>
    </source>
</evidence>